<evidence type="ECO:0000259" key="4">
    <source>
        <dbReference type="Pfam" id="PF00149"/>
    </source>
</evidence>
<feature type="signal peptide" evidence="3">
    <location>
        <begin position="1"/>
        <end position="29"/>
    </location>
</feature>
<feature type="chain" id="PRO_5023154641" evidence="3">
    <location>
        <begin position="30"/>
        <end position="620"/>
    </location>
</feature>
<evidence type="ECO:0000256" key="2">
    <source>
        <dbReference type="ARBA" id="ARBA00022729"/>
    </source>
</evidence>
<evidence type="ECO:0000256" key="3">
    <source>
        <dbReference type="RuleBase" id="RU362119"/>
    </source>
</evidence>
<keyword evidence="2 3" id="KW-0732">Signal</keyword>
<dbReference type="Gene3D" id="3.60.21.10">
    <property type="match status" value="1"/>
</dbReference>
<proteinExistence type="inferred from homology"/>
<dbReference type="InterPro" id="IPR006179">
    <property type="entry name" value="5_nucleotidase/apyrase"/>
</dbReference>
<dbReference type="InterPro" id="IPR008334">
    <property type="entry name" value="5'-Nucleotdase_C"/>
</dbReference>
<dbReference type="AlphaFoldDB" id="A0A5C1QEH4"/>
<dbReference type="GO" id="GO:0016788">
    <property type="term" value="F:hydrolase activity, acting on ester bonds"/>
    <property type="evidence" value="ECO:0007669"/>
    <property type="project" value="InterPro"/>
</dbReference>
<comment type="similarity">
    <text evidence="1 3">Belongs to the 5'-nucleotidase family.</text>
</comment>
<feature type="domain" description="5'-Nucleotidase C-terminal" evidence="5">
    <location>
        <begin position="377"/>
        <end position="525"/>
    </location>
</feature>
<sequence length="620" mass="69168">MKKRFLRAKTIFILALLLVLSSCLNNRVAKPESTASGISSYDLKTGEITKKGDKDLIEQTIAIGATADVHGRIYAYDYAIDEVDSDAGYAKVYSAIIEEKKSNPDMILMDVGDTVQDNSAELFNDLDTHPMVQALNYMNFDVWVLGNHEFNFEKSFLDRNVLAFNGAVLSANIKEEMDDSYYAQPYKIFDVNGCRVGVIGILPPHVAEWEASSPSHFKGLRFEPTLASVKKSIEKMEGQYDVLVGAFHIGRTDDRGAEAIVEIAENIQEFSVIFGGHEHSTYVEKVGDVTIIEPGKYGANLARADIKVVKDGDKWLVKGVEAKNIGTKELDENSEITNEFKFVHDKSVADANMVVGEISGDFVDGVDYLTGDYKVTTMPRAQIEDTAVLDLINSVQMYFTEAEVSSAALFNFGSTLIEGVFKKKDVAYIYKYPNTLVGVNITGENLVKYMEWSVSYYNQSVEGDLTISFNPDIRGYNYDVFQGVSYDIDISKPAGQRVENIMFNGKPLDLNRVYKLAVNNYRFGTLTGLGLVTQDDMYYDSYTSLQDAGRIRSLIIKYVEDVKKGVVSPEVDNNWKIVGFDFENPEIQNVIKKALAGELEIPRSEDGRTMNVRSVRASDL</sequence>
<organism evidence="6 7">
    <name type="scientific">Thiospirochaeta perfilievii</name>
    <dbReference type="NCBI Taxonomy" id="252967"/>
    <lineage>
        <taxon>Bacteria</taxon>
        <taxon>Pseudomonadati</taxon>
        <taxon>Spirochaetota</taxon>
        <taxon>Spirochaetia</taxon>
        <taxon>Spirochaetales</taxon>
        <taxon>Spirochaetaceae</taxon>
        <taxon>Thiospirochaeta</taxon>
    </lineage>
</organism>
<dbReference type="RefSeq" id="WP_149568355.1">
    <property type="nucleotide sequence ID" value="NZ_CP035807.1"/>
</dbReference>
<dbReference type="SUPFAM" id="SSF56300">
    <property type="entry name" value="Metallo-dependent phosphatases"/>
    <property type="match status" value="1"/>
</dbReference>
<evidence type="ECO:0000313" key="6">
    <source>
        <dbReference type="EMBL" id="QEN05114.1"/>
    </source>
</evidence>
<evidence type="ECO:0000256" key="1">
    <source>
        <dbReference type="ARBA" id="ARBA00006654"/>
    </source>
</evidence>
<feature type="domain" description="Calcineurin-like phosphoesterase" evidence="4">
    <location>
        <begin position="63"/>
        <end position="280"/>
    </location>
</feature>
<dbReference type="PRINTS" id="PR01607">
    <property type="entry name" value="APYRASEFAMLY"/>
</dbReference>
<evidence type="ECO:0000313" key="7">
    <source>
        <dbReference type="Proteomes" id="UP000323824"/>
    </source>
</evidence>
<protein>
    <submittedName>
        <fullName evidence="6">Bifunctional metallophosphatase/5'-nucleotidase</fullName>
    </submittedName>
</protein>
<dbReference type="SUPFAM" id="SSF55816">
    <property type="entry name" value="5'-nucleotidase (syn. UDP-sugar hydrolase), C-terminal domain"/>
    <property type="match status" value="1"/>
</dbReference>
<reference evidence="6 7" key="1">
    <citation type="submission" date="2019-02" db="EMBL/GenBank/DDBJ databases">
        <authorList>
            <person name="Fomenkov A."/>
            <person name="Dubinina G."/>
            <person name="Grabovich M."/>
            <person name="Vincze T."/>
            <person name="Roberts R.J."/>
        </authorList>
    </citation>
    <scope>NUCLEOTIDE SEQUENCE [LARGE SCALE GENOMIC DNA]</scope>
    <source>
        <strain evidence="6 7">P</strain>
    </source>
</reference>
<dbReference type="Gene3D" id="3.90.780.10">
    <property type="entry name" value="5'-Nucleotidase, C-terminal domain"/>
    <property type="match status" value="1"/>
</dbReference>
<evidence type="ECO:0000259" key="5">
    <source>
        <dbReference type="Pfam" id="PF02872"/>
    </source>
</evidence>
<gene>
    <name evidence="6" type="ORF">EW093_10460</name>
</gene>
<accession>A0A5C1QEH4</accession>
<dbReference type="InterPro" id="IPR029052">
    <property type="entry name" value="Metallo-depent_PP-like"/>
</dbReference>
<dbReference type="Pfam" id="PF00149">
    <property type="entry name" value="Metallophos"/>
    <property type="match status" value="1"/>
</dbReference>
<reference evidence="6 7" key="2">
    <citation type="submission" date="2019-09" db="EMBL/GenBank/DDBJ databases">
        <title>Complete Genome Sequence and Methylome Analysis of free living Spirochaetas.</title>
        <authorList>
            <person name="Leshcheva N."/>
            <person name="Mikheeva N."/>
        </authorList>
    </citation>
    <scope>NUCLEOTIDE SEQUENCE [LARGE SCALE GENOMIC DNA]</scope>
    <source>
        <strain evidence="6 7">P</strain>
    </source>
</reference>
<dbReference type="GO" id="GO:0046872">
    <property type="term" value="F:metal ion binding"/>
    <property type="evidence" value="ECO:0007669"/>
    <property type="project" value="InterPro"/>
</dbReference>
<dbReference type="PROSITE" id="PS51257">
    <property type="entry name" value="PROKAR_LIPOPROTEIN"/>
    <property type="match status" value="1"/>
</dbReference>
<dbReference type="GO" id="GO:0030288">
    <property type="term" value="C:outer membrane-bounded periplasmic space"/>
    <property type="evidence" value="ECO:0007669"/>
    <property type="project" value="TreeGrafter"/>
</dbReference>
<dbReference type="Pfam" id="PF02872">
    <property type="entry name" value="5_nucleotid_C"/>
    <property type="match status" value="1"/>
</dbReference>
<dbReference type="InterPro" id="IPR036907">
    <property type="entry name" value="5'-Nucleotdase_C_sf"/>
</dbReference>
<dbReference type="GO" id="GO:0000166">
    <property type="term" value="F:nucleotide binding"/>
    <property type="evidence" value="ECO:0007669"/>
    <property type="project" value="UniProtKB-KW"/>
</dbReference>
<dbReference type="PROSITE" id="PS00786">
    <property type="entry name" value="5_NUCLEOTIDASE_2"/>
    <property type="match status" value="1"/>
</dbReference>
<keyword evidence="3" id="KW-0378">Hydrolase</keyword>
<dbReference type="Proteomes" id="UP000323824">
    <property type="component" value="Chromosome"/>
</dbReference>
<dbReference type="PANTHER" id="PTHR11575:SF6">
    <property type="entry name" value="2',3'-CYCLIC-NUCLEOTIDE 2'-PHOSPHODIESTERASE_3'-NUCLEOTIDASE"/>
    <property type="match status" value="1"/>
</dbReference>
<dbReference type="GO" id="GO:0009166">
    <property type="term" value="P:nucleotide catabolic process"/>
    <property type="evidence" value="ECO:0007669"/>
    <property type="project" value="InterPro"/>
</dbReference>
<dbReference type="InterPro" id="IPR004843">
    <property type="entry name" value="Calcineurin-like_PHP"/>
</dbReference>
<dbReference type="KEGG" id="sper:EW093_10460"/>
<dbReference type="InterPro" id="IPR006146">
    <property type="entry name" value="5'-Nucleotdase_CS"/>
</dbReference>
<keyword evidence="7" id="KW-1185">Reference proteome</keyword>
<dbReference type="EMBL" id="CP035807">
    <property type="protein sequence ID" value="QEN05114.1"/>
    <property type="molecule type" value="Genomic_DNA"/>
</dbReference>
<dbReference type="OrthoDB" id="9800780at2"/>
<dbReference type="PANTHER" id="PTHR11575">
    <property type="entry name" value="5'-NUCLEOTIDASE-RELATED"/>
    <property type="match status" value="1"/>
</dbReference>
<name>A0A5C1QEH4_9SPIO</name>
<keyword evidence="3" id="KW-0547">Nucleotide-binding</keyword>